<evidence type="ECO:0000256" key="1">
    <source>
        <dbReference type="SAM" id="Phobius"/>
    </source>
</evidence>
<dbReference type="RefSeq" id="XP_030749245.1">
    <property type="nucleotide sequence ID" value="XM_030893385.1"/>
</dbReference>
<name>A0A6J2XE75_SITOR</name>
<keyword evidence="1" id="KW-0812">Transmembrane</keyword>
<dbReference type="InParanoid" id="A0A6J2XE75"/>
<evidence type="ECO:0000313" key="3">
    <source>
        <dbReference type="RefSeq" id="XP_030749245.1"/>
    </source>
</evidence>
<keyword evidence="1" id="KW-1133">Transmembrane helix</keyword>
<organism evidence="2 3">
    <name type="scientific">Sitophilus oryzae</name>
    <name type="common">Rice weevil</name>
    <name type="synonym">Curculio oryzae</name>
    <dbReference type="NCBI Taxonomy" id="7048"/>
    <lineage>
        <taxon>Eukaryota</taxon>
        <taxon>Metazoa</taxon>
        <taxon>Ecdysozoa</taxon>
        <taxon>Arthropoda</taxon>
        <taxon>Hexapoda</taxon>
        <taxon>Insecta</taxon>
        <taxon>Pterygota</taxon>
        <taxon>Neoptera</taxon>
        <taxon>Endopterygota</taxon>
        <taxon>Coleoptera</taxon>
        <taxon>Polyphaga</taxon>
        <taxon>Cucujiformia</taxon>
        <taxon>Curculionidae</taxon>
        <taxon>Dryophthorinae</taxon>
        <taxon>Sitophilus</taxon>
    </lineage>
</organism>
<gene>
    <name evidence="3" type="primary">LOC115877225</name>
</gene>
<reference evidence="3" key="1">
    <citation type="submission" date="2025-08" db="UniProtKB">
        <authorList>
            <consortium name="RefSeq"/>
        </authorList>
    </citation>
    <scope>IDENTIFICATION</scope>
    <source>
        <tissue evidence="3">Gonads</tissue>
    </source>
</reference>
<dbReference type="KEGG" id="soy:115877225"/>
<proteinExistence type="predicted"/>
<sequence>MKKIKLRFWDYLLQSPPATCGQQHNRQEYHMRLTGRYCIYYILLITLTIANALPANTALEAGKEPALKETESSFFQWKNYKIAAITTDILFHHAAHLIKHLPRAMNPAQNLSAGDKPTNCPG</sequence>
<protein>
    <submittedName>
        <fullName evidence="3">Uncharacterized protein LOC115877225</fullName>
    </submittedName>
</protein>
<dbReference type="Proteomes" id="UP000504635">
    <property type="component" value="Unplaced"/>
</dbReference>
<evidence type="ECO:0000313" key="2">
    <source>
        <dbReference type="Proteomes" id="UP000504635"/>
    </source>
</evidence>
<accession>A0A6J2XE75</accession>
<dbReference type="AlphaFoldDB" id="A0A6J2XE75"/>
<dbReference type="GeneID" id="115877225"/>
<feature type="transmembrane region" description="Helical" evidence="1">
    <location>
        <begin position="37"/>
        <end position="55"/>
    </location>
</feature>
<keyword evidence="1" id="KW-0472">Membrane</keyword>
<keyword evidence="2" id="KW-1185">Reference proteome</keyword>